<organism evidence="1 2">
    <name type="scientific">Micromonospora sonchi</name>
    <dbReference type="NCBI Taxonomy" id="1763543"/>
    <lineage>
        <taxon>Bacteria</taxon>
        <taxon>Bacillati</taxon>
        <taxon>Actinomycetota</taxon>
        <taxon>Actinomycetes</taxon>
        <taxon>Micromonosporales</taxon>
        <taxon>Micromonosporaceae</taxon>
        <taxon>Micromonospora</taxon>
    </lineage>
</organism>
<proteinExistence type="predicted"/>
<dbReference type="InterPro" id="IPR046037">
    <property type="entry name" value="DUF5995"/>
</dbReference>
<comment type="caution">
    <text evidence="1">The sequence shown here is derived from an EMBL/GenBank/DDBJ whole genome shotgun (WGS) entry which is preliminary data.</text>
</comment>
<sequence length="278" mass="31355">MGERVTGFGAVVFHGGAEGEAGTIEPVWGPVHRDIVDLLADHPADVPAVVEHLTELQKLLVRLPPLMESCPLADFNRLYLVITSSVLDGLYADRFVDPVFLSRLDVEFAARYFDALRLWSDRSPGTPKAWACLFERMCGPDARPLPSAAAGVNAHINFDLPFALVTTFAHLESEPVNGSDQHHDYLEINKIFADKIPDLRRGYLDRWQLLIDMLNGNIDDWYQGELIGYTRDVAWRNAQRIWRCRHDPDRHERERKRLDNAAAALGRLLLSPLGALLQ</sequence>
<dbReference type="Pfam" id="PF19458">
    <property type="entry name" value="DUF5995"/>
    <property type="match status" value="1"/>
</dbReference>
<protein>
    <submittedName>
        <fullName evidence="1">Uncharacterized protein</fullName>
    </submittedName>
</protein>
<name>A0A917TV63_9ACTN</name>
<dbReference type="EMBL" id="BMNB01000010">
    <property type="protein sequence ID" value="GGM39509.1"/>
    <property type="molecule type" value="Genomic_DNA"/>
</dbReference>
<evidence type="ECO:0000313" key="1">
    <source>
        <dbReference type="EMBL" id="GGM39509.1"/>
    </source>
</evidence>
<dbReference type="AlphaFoldDB" id="A0A917TV63"/>
<gene>
    <name evidence="1" type="ORF">GCM10011608_25260</name>
</gene>
<reference evidence="1" key="1">
    <citation type="journal article" date="2014" name="Int. J. Syst. Evol. Microbiol.">
        <title>Complete genome sequence of Corynebacterium casei LMG S-19264T (=DSM 44701T), isolated from a smear-ripened cheese.</title>
        <authorList>
            <consortium name="US DOE Joint Genome Institute (JGI-PGF)"/>
            <person name="Walter F."/>
            <person name="Albersmeier A."/>
            <person name="Kalinowski J."/>
            <person name="Ruckert C."/>
        </authorList>
    </citation>
    <scope>NUCLEOTIDE SEQUENCE</scope>
    <source>
        <strain evidence="1">CGMCC 4.7312</strain>
    </source>
</reference>
<accession>A0A917TV63</accession>
<reference evidence="1" key="2">
    <citation type="submission" date="2020-09" db="EMBL/GenBank/DDBJ databases">
        <authorList>
            <person name="Sun Q."/>
            <person name="Zhou Y."/>
        </authorList>
    </citation>
    <scope>NUCLEOTIDE SEQUENCE</scope>
    <source>
        <strain evidence="1">CGMCC 4.7312</strain>
    </source>
</reference>
<dbReference type="Proteomes" id="UP000608890">
    <property type="component" value="Unassembled WGS sequence"/>
</dbReference>
<evidence type="ECO:0000313" key="2">
    <source>
        <dbReference type="Proteomes" id="UP000608890"/>
    </source>
</evidence>
<dbReference type="RefSeq" id="WP_229705860.1">
    <property type="nucleotide sequence ID" value="NZ_BMNB01000010.1"/>
</dbReference>
<keyword evidence="2" id="KW-1185">Reference proteome</keyword>